<sequence length="187" mass="21104">MTWIVEERCSCLRADAVCVRPEEFTKPIECLNVAHLGSFSEHLMAEPCKDNAVNVTDLLLQLDSSNKNINEKGSVSGMLLLFFLFILLTQICIFWVLFFKVSVRGAAHRLRHRRRPRSRQQEMQELPPRGIGHPLAVRCPFRERSPIPAAPISRLVRRVGLEGQVSATGASASRQLETIEEAIEVND</sequence>
<keyword evidence="2" id="KW-0812">Transmembrane</keyword>
<protein>
    <submittedName>
        <fullName evidence="3">Uncharacterized protein</fullName>
    </submittedName>
</protein>
<evidence type="ECO:0000313" key="3">
    <source>
        <dbReference type="EMBL" id="KAL3094552.1"/>
    </source>
</evidence>
<gene>
    <name evidence="3" type="ORF">niasHS_005222</name>
</gene>
<dbReference type="AlphaFoldDB" id="A0ABD2JVB1"/>
<proteinExistence type="predicted"/>
<name>A0ABD2JVB1_HETSC</name>
<keyword evidence="4" id="KW-1185">Reference proteome</keyword>
<evidence type="ECO:0000256" key="1">
    <source>
        <dbReference type="SAM" id="MobiDB-lite"/>
    </source>
</evidence>
<keyword evidence="2" id="KW-0472">Membrane</keyword>
<accession>A0ABD2JVB1</accession>
<feature type="transmembrane region" description="Helical" evidence="2">
    <location>
        <begin position="78"/>
        <end position="103"/>
    </location>
</feature>
<dbReference type="Proteomes" id="UP001620645">
    <property type="component" value="Unassembled WGS sequence"/>
</dbReference>
<comment type="caution">
    <text evidence="3">The sequence shown here is derived from an EMBL/GenBank/DDBJ whole genome shotgun (WGS) entry which is preliminary data.</text>
</comment>
<evidence type="ECO:0000256" key="2">
    <source>
        <dbReference type="SAM" id="Phobius"/>
    </source>
</evidence>
<feature type="region of interest" description="Disordered" evidence="1">
    <location>
        <begin position="110"/>
        <end position="131"/>
    </location>
</feature>
<keyword evidence="2" id="KW-1133">Transmembrane helix</keyword>
<evidence type="ECO:0000313" key="4">
    <source>
        <dbReference type="Proteomes" id="UP001620645"/>
    </source>
</evidence>
<organism evidence="3 4">
    <name type="scientific">Heterodera schachtii</name>
    <name type="common">Sugarbeet cyst nematode worm</name>
    <name type="synonym">Tylenchus schachtii</name>
    <dbReference type="NCBI Taxonomy" id="97005"/>
    <lineage>
        <taxon>Eukaryota</taxon>
        <taxon>Metazoa</taxon>
        <taxon>Ecdysozoa</taxon>
        <taxon>Nematoda</taxon>
        <taxon>Chromadorea</taxon>
        <taxon>Rhabditida</taxon>
        <taxon>Tylenchina</taxon>
        <taxon>Tylenchomorpha</taxon>
        <taxon>Tylenchoidea</taxon>
        <taxon>Heteroderidae</taxon>
        <taxon>Heteroderinae</taxon>
        <taxon>Heterodera</taxon>
    </lineage>
</organism>
<dbReference type="EMBL" id="JBICCN010000088">
    <property type="protein sequence ID" value="KAL3094552.1"/>
    <property type="molecule type" value="Genomic_DNA"/>
</dbReference>
<reference evidence="3 4" key="1">
    <citation type="submission" date="2024-10" db="EMBL/GenBank/DDBJ databases">
        <authorList>
            <person name="Kim D."/>
        </authorList>
    </citation>
    <scope>NUCLEOTIDE SEQUENCE [LARGE SCALE GENOMIC DNA]</scope>
    <source>
        <strain evidence="3">Taebaek</strain>
    </source>
</reference>